<keyword evidence="1" id="KW-0472">Membrane</keyword>
<gene>
    <name evidence="2" type="ORF">NCTC10252_01648</name>
</gene>
<reference evidence="2 3" key="1">
    <citation type="submission" date="2018-06" db="EMBL/GenBank/DDBJ databases">
        <authorList>
            <consortium name="Pathogen Informatics"/>
            <person name="Doyle S."/>
        </authorList>
    </citation>
    <scope>NUCLEOTIDE SEQUENCE [LARGE SCALE GENOMIC DNA]</scope>
    <source>
        <strain evidence="2 3">NCTC10252</strain>
    </source>
</reference>
<feature type="transmembrane region" description="Helical" evidence="1">
    <location>
        <begin position="12"/>
        <end position="34"/>
    </location>
</feature>
<keyword evidence="1" id="KW-0812">Transmembrane</keyword>
<proteinExistence type="predicted"/>
<feature type="transmembrane region" description="Helical" evidence="1">
    <location>
        <begin position="112"/>
        <end position="131"/>
    </location>
</feature>
<keyword evidence="1" id="KW-1133">Transmembrane helix</keyword>
<dbReference type="AlphaFoldDB" id="A0A379QJG0"/>
<dbReference type="EMBL" id="UGWP01000004">
    <property type="protein sequence ID" value="SUF56410.1"/>
    <property type="molecule type" value="Genomic_DNA"/>
</dbReference>
<evidence type="ECO:0000256" key="1">
    <source>
        <dbReference type="SAM" id="Phobius"/>
    </source>
</evidence>
<evidence type="ECO:0000313" key="3">
    <source>
        <dbReference type="Proteomes" id="UP000254597"/>
    </source>
</evidence>
<name>A0A379QJG0_SALER</name>
<sequence length="132" mass="15437">MKNFLTNNTSIIQVITLVVMIISYILLLLFRLYNKIQARKINNLFMLKNKMPLRVIEDYLNQSVFFLSYIRVMLPVWKIISSRECNNKRITPESVFFKKLPTKITIGFKIEALMWITGLTSVIFLIISGCVV</sequence>
<evidence type="ECO:0000313" key="2">
    <source>
        <dbReference type="EMBL" id="SUF56410.1"/>
    </source>
</evidence>
<dbReference type="Proteomes" id="UP000254597">
    <property type="component" value="Unassembled WGS sequence"/>
</dbReference>
<accession>A0A379QJG0</accession>
<organism evidence="2 3">
    <name type="scientific">Salmonella enterica</name>
    <name type="common">Salmonella choleraesuis</name>
    <dbReference type="NCBI Taxonomy" id="28901"/>
    <lineage>
        <taxon>Bacteria</taxon>
        <taxon>Pseudomonadati</taxon>
        <taxon>Pseudomonadota</taxon>
        <taxon>Gammaproteobacteria</taxon>
        <taxon>Enterobacterales</taxon>
        <taxon>Enterobacteriaceae</taxon>
        <taxon>Salmonella</taxon>
    </lineage>
</organism>
<protein>
    <submittedName>
        <fullName evidence="2">Uncharacterized protein</fullName>
    </submittedName>
</protein>